<proteinExistence type="predicted"/>
<evidence type="ECO:0000313" key="2">
    <source>
        <dbReference type="EMBL" id="SER37157.1"/>
    </source>
</evidence>
<dbReference type="SUPFAM" id="SSF109604">
    <property type="entry name" value="HD-domain/PDEase-like"/>
    <property type="match status" value="1"/>
</dbReference>
<name>A0A1H9NN26_9BACT</name>
<evidence type="ECO:0000313" key="3">
    <source>
        <dbReference type="Proteomes" id="UP000199021"/>
    </source>
</evidence>
<protein>
    <submittedName>
        <fullName evidence="2">HD domain-containing protein</fullName>
    </submittedName>
</protein>
<sequence>MGTRTTGQDEQPLNSAYFTSLSQPPMTQRPSSLSYRAGRYVARLLITELPRDRLYHNLHHTINVLQGVLVIGRAEGVSPEEMEILQLAAWFHDCGHVKIYSGHELASMDIARKYLLTQDFPDAKITTVERCILATQMPQEPTDLLEEIICDADMYHLALPTYEQSQELLREEWNLVLGKAYTDEAWESENRKFLKDHHYFTTYGREVLQPMKDIYCF</sequence>
<dbReference type="EMBL" id="FOFB01000038">
    <property type="protein sequence ID" value="SER37157.1"/>
    <property type="molecule type" value="Genomic_DNA"/>
</dbReference>
<evidence type="ECO:0000259" key="1">
    <source>
        <dbReference type="SMART" id="SM00471"/>
    </source>
</evidence>
<organism evidence="2 3">
    <name type="scientific">Neolewinella agarilytica</name>
    <dbReference type="NCBI Taxonomy" id="478744"/>
    <lineage>
        <taxon>Bacteria</taxon>
        <taxon>Pseudomonadati</taxon>
        <taxon>Bacteroidota</taxon>
        <taxon>Saprospiria</taxon>
        <taxon>Saprospirales</taxon>
        <taxon>Lewinellaceae</taxon>
        <taxon>Neolewinella</taxon>
    </lineage>
</organism>
<dbReference type="Pfam" id="PF01966">
    <property type="entry name" value="HD"/>
    <property type="match status" value="1"/>
</dbReference>
<dbReference type="InterPro" id="IPR006674">
    <property type="entry name" value="HD_domain"/>
</dbReference>
<dbReference type="STRING" id="478744.SAMN05444359_13818"/>
<gene>
    <name evidence="2" type="ORF">SAMN05444359_13818</name>
</gene>
<dbReference type="SMART" id="SM00471">
    <property type="entry name" value="HDc"/>
    <property type="match status" value="1"/>
</dbReference>
<dbReference type="CDD" id="cd00077">
    <property type="entry name" value="HDc"/>
    <property type="match status" value="1"/>
</dbReference>
<dbReference type="AlphaFoldDB" id="A0A1H9NN26"/>
<reference evidence="3" key="1">
    <citation type="submission" date="2016-10" db="EMBL/GenBank/DDBJ databases">
        <authorList>
            <person name="Varghese N."/>
            <person name="Submissions S."/>
        </authorList>
    </citation>
    <scope>NUCLEOTIDE SEQUENCE [LARGE SCALE GENOMIC DNA]</scope>
    <source>
        <strain evidence="3">DSM 24740</strain>
    </source>
</reference>
<dbReference type="InterPro" id="IPR003607">
    <property type="entry name" value="HD/PDEase_dom"/>
</dbReference>
<dbReference type="Gene3D" id="1.10.3210.10">
    <property type="entry name" value="Hypothetical protein af1432"/>
    <property type="match status" value="1"/>
</dbReference>
<dbReference type="Proteomes" id="UP000199021">
    <property type="component" value="Unassembled WGS sequence"/>
</dbReference>
<dbReference type="InParanoid" id="A0A1H9NN26"/>
<feature type="domain" description="HD/PDEase" evidence="1">
    <location>
        <begin position="53"/>
        <end position="167"/>
    </location>
</feature>
<accession>A0A1H9NN26</accession>
<keyword evidence="3" id="KW-1185">Reference proteome</keyword>